<protein>
    <submittedName>
        <fullName evidence="1">Uncharacterized protein</fullName>
    </submittedName>
</protein>
<accession>A0ABW0JWM7</accession>
<organism evidence="1 2">
    <name type="scientific">Rhodanobacter ginsenosidimutans</name>
    <dbReference type="NCBI Taxonomy" id="490571"/>
    <lineage>
        <taxon>Bacteria</taxon>
        <taxon>Pseudomonadati</taxon>
        <taxon>Pseudomonadota</taxon>
        <taxon>Gammaproteobacteria</taxon>
        <taxon>Lysobacterales</taxon>
        <taxon>Rhodanobacteraceae</taxon>
        <taxon>Rhodanobacter</taxon>
    </lineage>
</organism>
<comment type="caution">
    <text evidence="1">The sequence shown here is derived from an EMBL/GenBank/DDBJ whole genome shotgun (WGS) entry which is preliminary data.</text>
</comment>
<dbReference type="EMBL" id="JBHSMM010000002">
    <property type="protein sequence ID" value="MFC5440512.1"/>
    <property type="molecule type" value="Genomic_DNA"/>
</dbReference>
<name>A0ABW0JWM7_9GAMM</name>
<evidence type="ECO:0000313" key="2">
    <source>
        <dbReference type="Proteomes" id="UP001596018"/>
    </source>
</evidence>
<dbReference type="Proteomes" id="UP001596018">
    <property type="component" value="Unassembled WGS sequence"/>
</dbReference>
<proteinExistence type="predicted"/>
<keyword evidence="2" id="KW-1185">Reference proteome</keyword>
<evidence type="ECO:0000313" key="1">
    <source>
        <dbReference type="EMBL" id="MFC5440512.1"/>
    </source>
</evidence>
<gene>
    <name evidence="1" type="ORF">ACFPK0_10855</name>
</gene>
<reference evidence="2" key="1">
    <citation type="journal article" date="2019" name="Int. J. Syst. Evol. Microbiol.">
        <title>The Global Catalogue of Microorganisms (GCM) 10K type strain sequencing project: providing services to taxonomists for standard genome sequencing and annotation.</title>
        <authorList>
            <consortium name="The Broad Institute Genomics Platform"/>
            <consortium name="The Broad Institute Genome Sequencing Center for Infectious Disease"/>
            <person name="Wu L."/>
            <person name="Ma J."/>
        </authorList>
    </citation>
    <scope>NUCLEOTIDE SEQUENCE [LARGE SCALE GENOMIC DNA]</scope>
    <source>
        <strain evidence="2">KACC 12822</strain>
    </source>
</reference>
<sequence>MWQLLWSAVPGSDNTSATPIAPLVHWRDADHDWLLVVEQASGELVVYDANDGRPLRRLGAANGAAGNGE</sequence>
<dbReference type="RefSeq" id="WP_377340713.1">
    <property type="nucleotide sequence ID" value="NZ_JALBWS010000013.1"/>
</dbReference>